<evidence type="ECO:0000256" key="3">
    <source>
        <dbReference type="ARBA" id="ARBA00022692"/>
    </source>
</evidence>
<name>V3ZYZ2_LOTGI</name>
<keyword evidence="8 9" id="KW-0807">Transducer</keyword>
<keyword evidence="3 9" id="KW-0812">Transmembrane</keyword>
<gene>
    <name evidence="12" type="ORF">LOTGIDRAFT_166126</name>
</gene>
<evidence type="ECO:0000256" key="1">
    <source>
        <dbReference type="ARBA" id="ARBA00004651"/>
    </source>
</evidence>
<dbReference type="GO" id="GO:0005886">
    <property type="term" value="C:plasma membrane"/>
    <property type="evidence" value="ECO:0007669"/>
    <property type="project" value="UniProtKB-SubCell"/>
</dbReference>
<dbReference type="CTD" id="20240263"/>
<protein>
    <recommendedName>
        <fullName evidence="11">G-protein coupled receptors family 1 profile domain-containing protein</fullName>
    </recommendedName>
</protein>
<dbReference type="PROSITE" id="PS50262">
    <property type="entry name" value="G_PROTEIN_RECEP_F1_2"/>
    <property type="match status" value="1"/>
</dbReference>
<dbReference type="Pfam" id="PF00001">
    <property type="entry name" value="7tm_1"/>
    <property type="match status" value="1"/>
</dbReference>
<dbReference type="Proteomes" id="UP000030746">
    <property type="component" value="Unassembled WGS sequence"/>
</dbReference>
<evidence type="ECO:0000256" key="2">
    <source>
        <dbReference type="ARBA" id="ARBA00022475"/>
    </source>
</evidence>
<dbReference type="SUPFAM" id="SSF81321">
    <property type="entry name" value="Family A G protein-coupled receptor-like"/>
    <property type="match status" value="1"/>
</dbReference>
<feature type="transmembrane region" description="Helical" evidence="10">
    <location>
        <begin position="144"/>
        <end position="166"/>
    </location>
</feature>
<dbReference type="GO" id="GO:0030425">
    <property type="term" value="C:dendrite"/>
    <property type="evidence" value="ECO:0007669"/>
    <property type="project" value="TreeGrafter"/>
</dbReference>
<comment type="subcellular location">
    <subcellularLocation>
        <location evidence="1">Cell membrane</location>
        <topology evidence="1">Multi-pass membrane protein</topology>
    </subcellularLocation>
</comment>
<dbReference type="PANTHER" id="PTHR24247:SF202">
    <property type="entry name" value="5-HYDROXYTRYPTAMINE RECEPTOR 1"/>
    <property type="match status" value="1"/>
</dbReference>
<dbReference type="OMA" id="VKMRIHE"/>
<dbReference type="RefSeq" id="XP_009061438.1">
    <property type="nucleotide sequence ID" value="XM_009063190.1"/>
</dbReference>
<evidence type="ECO:0000313" key="13">
    <source>
        <dbReference type="Proteomes" id="UP000030746"/>
    </source>
</evidence>
<feature type="transmembrane region" description="Helical" evidence="10">
    <location>
        <begin position="248"/>
        <end position="270"/>
    </location>
</feature>
<sequence>MESNETNCPSEMHVSRQYLLGYSGLVIRSVILIAIATCAVVGNIIILAAIIFKKRRIRHNYTRTTFILVGSLAVADIMVGLLAMPFYIFLLWKRGIRITDFLCSVAFFLDVLACSSSIFHIIMIGVDRYLAISRPLYHKILPSYVAFIFVAIAWIVPTLISVPPLLSNAHLNENINISCALCESGTHQSVEYRITSTVLSFYIPAIIVCILYLMLYLTIKKRQIVRENNLTELRGNGDKKQISHADSAAAKTIGLILSCFLISWTPFFLLNLCFLGTENETIQIIFAITVIWSYANSMINPFVYYRCNKSIKETVRDMFNCTVDRNKPVFNVTALKDTMQNKSSSLTFLLTYQTQDKYVNKEYVISLAQYK</sequence>
<dbReference type="PROSITE" id="PS00237">
    <property type="entry name" value="G_PROTEIN_RECEP_F1_1"/>
    <property type="match status" value="1"/>
</dbReference>
<feature type="transmembrane region" description="Helical" evidence="10">
    <location>
        <begin position="25"/>
        <end position="52"/>
    </location>
</feature>
<dbReference type="InterPro" id="IPR017452">
    <property type="entry name" value="GPCR_Rhodpsn_7TM"/>
</dbReference>
<keyword evidence="13" id="KW-1185">Reference proteome</keyword>
<evidence type="ECO:0000313" key="12">
    <source>
        <dbReference type="EMBL" id="ESO87830.1"/>
    </source>
</evidence>
<dbReference type="OrthoDB" id="10018052at2759"/>
<keyword evidence="2" id="KW-1003">Cell membrane</keyword>
<dbReference type="Gene3D" id="1.20.1070.10">
    <property type="entry name" value="Rhodopsin 7-helix transmembrane proteins"/>
    <property type="match status" value="1"/>
</dbReference>
<feature type="transmembrane region" description="Helical" evidence="10">
    <location>
        <begin position="199"/>
        <end position="219"/>
    </location>
</feature>
<evidence type="ECO:0000259" key="11">
    <source>
        <dbReference type="PROSITE" id="PS50262"/>
    </source>
</evidence>
<reference evidence="12 13" key="1">
    <citation type="journal article" date="2013" name="Nature">
        <title>Insights into bilaterian evolution from three spiralian genomes.</title>
        <authorList>
            <person name="Simakov O."/>
            <person name="Marletaz F."/>
            <person name="Cho S.J."/>
            <person name="Edsinger-Gonzales E."/>
            <person name="Havlak P."/>
            <person name="Hellsten U."/>
            <person name="Kuo D.H."/>
            <person name="Larsson T."/>
            <person name="Lv J."/>
            <person name="Arendt D."/>
            <person name="Savage R."/>
            <person name="Osoegawa K."/>
            <person name="de Jong P."/>
            <person name="Grimwood J."/>
            <person name="Chapman J.A."/>
            <person name="Shapiro H."/>
            <person name="Aerts A."/>
            <person name="Otillar R.P."/>
            <person name="Terry A.Y."/>
            <person name="Boore J.L."/>
            <person name="Grigoriev I.V."/>
            <person name="Lindberg D.R."/>
            <person name="Seaver E.C."/>
            <person name="Weisblat D.A."/>
            <person name="Putnam N.H."/>
            <person name="Rokhsar D.S."/>
        </authorList>
    </citation>
    <scope>NUCLEOTIDE SEQUENCE [LARGE SCALE GENOMIC DNA]</scope>
</reference>
<evidence type="ECO:0000256" key="10">
    <source>
        <dbReference type="SAM" id="Phobius"/>
    </source>
</evidence>
<dbReference type="AlphaFoldDB" id="V3ZYZ2"/>
<dbReference type="GO" id="GO:0045202">
    <property type="term" value="C:synapse"/>
    <property type="evidence" value="ECO:0007669"/>
    <property type="project" value="GOC"/>
</dbReference>
<organism evidence="12 13">
    <name type="scientific">Lottia gigantea</name>
    <name type="common">Giant owl limpet</name>
    <dbReference type="NCBI Taxonomy" id="225164"/>
    <lineage>
        <taxon>Eukaryota</taxon>
        <taxon>Metazoa</taxon>
        <taxon>Spiralia</taxon>
        <taxon>Lophotrochozoa</taxon>
        <taxon>Mollusca</taxon>
        <taxon>Gastropoda</taxon>
        <taxon>Patellogastropoda</taxon>
        <taxon>Lottioidea</taxon>
        <taxon>Lottiidae</taxon>
        <taxon>Lottia</taxon>
    </lineage>
</organism>
<accession>V3ZYZ2</accession>
<evidence type="ECO:0000256" key="7">
    <source>
        <dbReference type="ARBA" id="ARBA00023170"/>
    </source>
</evidence>
<keyword evidence="7 9" id="KW-0675">Receptor</keyword>
<dbReference type="EMBL" id="KB202823">
    <property type="protein sequence ID" value="ESO87830.1"/>
    <property type="molecule type" value="Genomic_DNA"/>
</dbReference>
<feature type="domain" description="G-protein coupled receptors family 1 profile" evidence="11">
    <location>
        <begin position="42"/>
        <end position="304"/>
    </location>
</feature>
<dbReference type="KEGG" id="lgi:LOTGIDRAFT_166126"/>
<evidence type="ECO:0000256" key="6">
    <source>
        <dbReference type="ARBA" id="ARBA00023136"/>
    </source>
</evidence>
<feature type="transmembrane region" description="Helical" evidence="10">
    <location>
        <begin position="98"/>
        <end position="123"/>
    </location>
</feature>
<dbReference type="InterPro" id="IPR000276">
    <property type="entry name" value="GPCR_Rhodpsn"/>
</dbReference>
<dbReference type="GO" id="GO:0030594">
    <property type="term" value="F:neurotransmitter receptor activity"/>
    <property type="evidence" value="ECO:0007669"/>
    <property type="project" value="TreeGrafter"/>
</dbReference>
<dbReference type="GO" id="GO:0007187">
    <property type="term" value="P:G protein-coupled receptor signaling pathway, coupled to cyclic nucleotide second messenger"/>
    <property type="evidence" value="ECO:0007669"/>
    <property type="project" value="TreeGrafter"/>
</dbReference>
<evidence type="ECO:0000256" key="9">
    <source>
        <dbReference type="RuleBase" id="RU000688"/>
    </source>
</evidence>
<dbReference type="GeneID" id="20240263"/>
<dbReference type="STRING" id="225164.V3ZYZ2"/>
<dbReference type="HOGENOM" id="CLU_009579_11_0_1"/>
<evidence type="ECO:0000256" key="8">
    <source>
        <dbReference type="ARBA" id="ARBA00023224"/>
    </source>
</evidence>
<dbReference type="SMART" id="SM01381">
    <property type="entry name" value="7TM_GPCR_Srsx"/>
    <property type="match status" value="1"/>
</dbReference>
<evidence type="ECO:0000256" key="4">
    <source>
        <dbReference type="ARBA" id="ARBA00022989"/>
    </source>
</evidence>
<dbReference type="GO" id="GO:0007268">
    <property type="term" value="P:chemical synaptic transmission"/>
    <property type="evidence" value="ECO:0007669"/>
    <property type="project" value="TreeGrafter"/>
</dbReference>
<dbReference type="GO" id="GO:0004993">
    <property type="term" value="F:G protein-coupled serotonin receptor activity"/>
    <property type="evidence" value="ECO:0007669"/>
    <property type="project" value="TreeGrafter"/>
</dbReference>
<feature type="transmembrane region" description="Helical" evidence="10">
    <location>
        <begin position="282"/>
        <end position="303"/>
    </location>
</feature>
<dbReference type="PRINTS" id="PR00237">
    <property type="entry name" value="GPCRRHODOPSN"/>
</dbReference>
<keyword evidence="6 10" id="KW-0472">Membrane</keyword>
<keyword evidence="5 9" id="KW-0297">G-protein coupled receptor</keyword>
<feature type="transmembrane region" description="Helical" evidence="10">
    <location>
        <begin position="64"/>
        <end position="92"/>
    </location>
</feature>
<evidence type="ECO:0000256" key="5">
    <source>
        <dbReference type="ARBA" id="ARBA00023040"/>
    </source>
</evidence>
<comment type="similarity">
    <text evidence="9">Belongs to the G-protein coupled receptor 1 family.</text>
</comment>
<keyword evidence="4 10" id="KW-1133">Transmembrane helix</keyword>
<dbReference type="PANTHER" id="PTHR24247">
    <property type="entry name" value="5-HYDROXYTRYPTAMINE RECEPTOR"/>
    <property type="match status" value="1"/>
</dbReference>
<proteinExistence type="inferred from homology"/>